<evidence type="ECO:0000256" key="3">
    <source>
        <dbReference type="ARBA" id="ARBA00023242"/>
    </source>
</evidence>
<dbReference type="EMBL" id="MU254047">
    <property type="protein sequence ID" value="KAG9242693.1"/>
    <property type="molecule type" value="Genomic_DNA"/>
</dbReference>
<dbReference type="Gene3D" id="3.40.50.1000">
    <property type="entry name" value="HAD superfamily/HAD-like"/>
    <property type="match status" value="1"/>
</dbReference>
<dbReference type="SMART" id="SM00292">
    <property type="entry name" value="BRCT"/>
    <property type="match status" value="1"/>
</dbReference>
<evidence type="ECO:0000256" key="2">
    <source>
        <dbReference type="ARBA" id="ARBA00022801"/>
    </source>
</evidence>
<dbReference type="PANTHER" id="PTHR23081:SF36">
    <property type="entry name" value="RNA POLYMERASE II SUBUNIT A C-TERMINAL DOMAIN PHOSPHATASE"/>
    <property type="match status" value="1"/>
</dbReference>
<organism evidence="10 11">
    <name type="scientific">Calycina marina</name>
    <dbReference type="NCBI Taxonomy" id="1763456"/>
    <lineage>
        <taxon>Eukaryota</taxon>
        <taxon>Fungi</taxon>
        <taxon>Dikarya</taxon>
        <taxon>Ascomycota</taxon>
        <taxon>Pezizomycotina</taxon>
        <taxon>Leotiomycetes</taxon>
        <taxon>Helotiales</taxon>
        <taxon>Pezizellaceae</taxon>
        <taxon>Calycina</taxon>
    </lineage>
</organism>
<evidence type="ECO:0000313" key="11">
    <source>
        <dbReference type="Proteomes" id="UP000887226"/>
    </source>
</evidence>
<protein>
    <recommendedName>
        <fullName evidence="6">RNA polymerase II subunit A C-terminal domain phosphatase</fullName>
        <ecNumber evidence="6">3.1.3.16</ecNumber>
    </recommendedName>
</protein>
<dbReference type="InterPro" id="IPR036420">
    <property type="entry name" value="BRCT_dom_sf"/>
</dbReference>
<accession>A0A9P7YZ68</accession>
<dbReference type="InterPro" id="IPR011947">
    <property type="entry name" value="FCP1_euk"/>
</dbReference>
<dbReference type="Gene3D" id="3.40.50.10190">
    <property type="entry name" value="BRCT domain"/>
    <property type="match status" value="1"/>
</dbReference>
<dbReference type="SMART" id="SM00577">
    <property type="entry name" value="CPDc"/>
    <property type="match status" value="1"/>
</dbReference>
<feature type="domain" description="BRCT" evidence="8">
    <location>
        <begin position="531"/>
        <end position="627"/>
    </location>
</feature>
<comment type="catalytic activity">
    <reaction evidence="5 6">
        <text>O-phospho-L-threonyl-[protein] + H2O = L-threonyl-[protein] + phosphate</text>
        <dbReference type="Rhea" id="RHEA:47004"/>
        <dbReference type="Rhea" id="RHEA-COMP:11060"/>
        <dbReference type="Rhea" id="RHEA-COMP:11605"/>
        <dbReference type="ChEBI" id="CHEBI:15377"/>
        <dbReference type="ChEBI" id="CHEBI:30013"/>
        <dbReference type="ChEBI" id="CHEBI:43474"/>
        <dbReference type="ChEBI" id="CHEBI:61977"/>
        <dbReference type="EC" id="3.1.3.16"/>
    </reaction>
</comment>
<feature type="compositionally biased region" description="Polar residues" evidence="7">
    <location>
        <begin position="754"/>
        <end position="770"/>
    </location>
</feature>
<evidence type="ECO:0000259" key="8">
    <source>
        <dbReference type="PROSITE" id="PS50172"/>
    </source>
</evidence>
<keyword evidence="2 6" id="KW-0378">Hydrolase</keyword>
<dbReference type="Pfam" id="PF00533">
    <property type="entry name" value="BRCT"/>
    <property type="match status" value="1"/>
</dbReference>
<dbReference type="InterPro" id="IPR036412">
    <property type="entry name" value="HAD-like_sf"/>
</dbReference>
<evidence type="ECO:0000259" key="9">
    <source>
        <dbReference type="PROSITE" id="PS50969"/>
    </source>
</evidence>
<evidence type="ECO:0000313" key="10">
    <source>
        <dbReference type="EMBL" id="KAG9242693.1"/>
    </source>
</evidence>
<evidence type="ECO:0000256" key="4">
    <source>
        <dbReference type="ARBA" id="ARBA00047761"/>
    </source>
</evidence>
<dbReference type="EC" id="3.1.3.16" evidence="6"/>
<dbReference type="Pfam" id="PF03031">
    <property type="entry name" value="NIF"/>
    <property type="match status" value="1"/>
</dbReference>
<dbReference type="SUPFAM" id="SSF52113">
    <property type="entry name" value="BRCT domain"/>
    <property type="match status" value="1"/>
</dbReference>
<dbReference type="PANTHER" id="PTHR23081">
    <property type="entry name" value="RNA POLYMERASE II CTD PHOSPHATASE"/>
    <property type="match status" value="1"/>
</dbReference>
<dbReference type="Proteomes" id="UP000887226">
    <property type="component" value="Unassembled WGS sequence"/>
</dbReference>
<reference evidence="10" key="1">
    <citation type="journal article" date="2021" name="IMA Fungus">
        <title>Genomic characterization of three marine fungi, including Emericellopsis atlantica sp. nov. with signatures of a generalist lifestyle and marine biomass degradation.</title>
        <authorList>
            <person name="Hagestad O.C."/>
            <person name="Hou L."/>
            <person name="Andersen J.H."/>
            <person name="Hansen E.H."/>
            <person name="Altermark B."/>
            <person name="Li C."/>
            <person name="Kuhnert E."/>
            <person name="Cox R.J."/>
            <person name="Crous P.W."/>
            <person name="Spatafora J.W."/>
            <person name="Lail K."/>
            <person name="Amirebrahimi M."/>
            <person name="Lipzen A."/>
            <person name="Pangilinan J."/>
            <person name="Andreopoulos W."/>
            <person name="Hayes R.D."/>
            <person name="Ng V."/>
            <person name="Grigoriev I.V."/>
            <person name="Jackson S.A."/>
            <person name="Sutton T.D.S."/>
            <person name="Dobson A.D.W."/>
            <person name="Rama T."/>
        </authorList>
    </citation>
    <scope>NUCLEOTIDE SEQUENCE</scope>
    <source>
        <strain evidence="10">TRa3180A</strain>
    </source>
</reference>
<dbReference type="GO" id="GO:0008420">
    <property type="term" value="F:RNA polymerase II CTD heptapeptide repeat phosphatase activity"/>
    <property type="evidence" value="ECO:0007669"/>
    <property type="project" value="UniProtKB-UniRule"/>
</dbReference>
<evidence type="ECO:0000256" key="6">
    <source>
        <dbReference type="RuleBase" id="RU366066"/>
    </source>
</evidence>
<dbReference type="CDD" id="cd17729">
    <property type="entry name" value="BRCT_CTDP1"/>
    <property type="match status" value="1"/>
</dbReference>
<proteinExistence type="predicted"/>
<name>A0A9P7YZ68_9HELO</name>
<comment type="caution">
    <text evidence="10">The sequence shown here is derived from an EMBL/GenBank/DDBJ whole genome shotgun (WGS) entry which is preliminary data.</text>
</comment>
<feature type="region of interest" description="Disordered" evidence="7">
    <location>
        <begin position="631"/>
        <end position="796"/>
    </location>
</feature>
<feature type="domain" description="FCP1 homology" evidence="9">
    <location>
        <begin position="158"/>
        <end position="337"/>
    </location>
</feature>
<gene>
    <name evidence="10" type="ORF">BJ878DRAFT_514259</name>
</gene>
<comment type="subcellular location">
    <subcellularLocation>
        <location evidence="1 6">Nucleus</location>
    </subcellularLocation>
</comment>
<comment type="function">
    <text evidence="6">This promotes the activity of RNA polymerase II.</text>
</comment>
<feature type="compositionally biased region" description="Acidic residues" evidence="7">
    <location>
        <begin position="695"/>
        <end position="704"/>
    </location>
</feature>
<evidence type="ECO:0000256" key="1">
    <source>
        <dbReference type="ARBA" id="ARBA00004123"/>
    </source>
</evidence>
<dbReference type="PROSITE" id="PS50172">
    <property type="entry name" value="BRCT"/>
    <property type="match status" value="1"/>
</dbReference>
<feature type="compositionally biased region" description="Basic residues" evidence="7">
    <location>
        <begin position="451"/>
        <end position="460"/>
    </location>
</feature>
<dbReference type="AlphaFoldDB" id="A0A9P7YZ68"/>
<evidence type="ECO:0000256" key="7">
    <source>
        <dbReference type="SAM" id="MobiDB-lite"/>
    </source>
</evidence>
<dbReference type="PROSITE" id="PS50969">
    <property type="entry name" value="FCP1"/>
    <property type="match status" value="1"/>
</dbReference>
<feature type="compositionally biased region" description="Acidic residues" evidence="7">
    <location>
        <begin position="646"/>
        <end position="662"/>
    </location>
</feature>
<comment type="catalytic activity">
    <reaction evidence="4 6">
        <text>O-phospho-L-seryl-[protein] + H2O = L-seryl-[protein] + phosphate</text>
        <dbReference type="Rhea" id="RHEA:20629"/>
        <dbReference type="Rhea" id="RHEA-COMP:9863"/>
        <dbReference type="Rhea" id="RHEA-COMP:11604"/>
        <dbReference type="ChEBI" id="CHEBI:15377"/>
        <dbReference type="ChEBI" id="CHEBI:29999"/>
        <dbReference type="ChEBI" id="CHEBI:43474"/>
        <dbReference type="ChEBI" id="CHEBI:83421"/>
        <dbReference type="EC" id="3.1.3.16"/>
    </reaction>
</comment>
<dbReference type="NCBIfam" id="TIGR02250">
    <property type="entry name" value="FCP1_euk"/>
    <property type="match status" value="1"/>
</dbReference>
<feature type="region of interest" description="Disordered" evidence="7">
    <location>
        <begin position="429"/>
        <end position="461"/>
    </location>
</feature>
<sequence length="818" mass="91638">MSKVLKFGANLKYTIIIHKLLKRPGDRVKKQEVILQYKFTWTKRVGDPLKGEEWNEEQTTITDWESPVEGEVVRWMIREGMSVERDMEFVDIKEDCSHTIQFAGLCAMCGKDMTETSWVSRTADTDRAGISMIHDHTDLKFSEIEATGIEEKRQRRLLKQRRLTLVVDLDQTVIHACIEPTIGEWQRDPTSPNYDAVKDVVAFQLHEDVSHGLASRAWYYIKMRPGLKEFLSNAAELYELHVYTMGTRAYAMAIAKIIDPDQRLFGDRIISRDENGSMTAKKLERLFPYYKNMVLIIDDRSDVWPEDRRNLIKVHRYDFFVGIGDINSSFLPKREEIPKDVWPVKAIQVTSEASTAENAVAGSATDEAIGQNERTVGISANTSRISALESLAQVGGDGQALLEEQSAEQENLLEKQIIERPLAHLQEQLDQEGTKEESVKAEADTQNGAHAKPHPHHRHNLLKDDDVELKYLGQHLSRVHKAFYDQYDNALISAHGGRVAQLKPGKTKKIPLNDAADLKIVPDVGDVYPAIKSRVLRGTVLVMSGLVPLPADVLRAEIALQAQSFGAVIERDLSRRTTHLITPNSRTRTSKVRQAASRYPNIKIVTHQWLLDTISKWEQQDSTPYLVEIHESDRKSAPMSPHESDESAADEDSTADEEDNDDLASIFASQETEQDPDGLMPEALASGTSPIQENFDWESVDDELKEFMTSDTDDGNDSDASSSTTDTTRGVRGTKRNHGEITDDDEGDERDVDSPSTSAKKQRISNNRSTALKHAETLAKEASLPTPGGIEDADINDDLNAALEAAFAEPEETTGAEE</sequence>
<dbReference type="OrthoDB" id="10249888at2759"/>
<feature type="compositionally biased region" description="Low complexity" evidence="7">
    <location>
        <begin position="718"/>
        <end position="728"/>
    </location>
</feature>
<dbReference type="CDD" id="cd07521">
    <property type="entry name" value="HAD_FCP1-like"/>
    <property type="match status" value="1"/>
</dbReference>
<feature type="compositionally biased region" description="Basic and acidic residues" evidence="7">
    <location>
        <begin position="432"/>
        <end position="443"/>
    </location>
</feature>
<evidence type="ECO:0000256" key="5">
    <source>
        <dbReference type="ARBA" id="ARBA00048336"/>
    </source>
</evidence>
<dbReference type="InterPro" id="IPR039189">
    <property type="entry name" value="Fcp1"/>
</dbReference>
<keyword evidence="3 6" id="KW-0539">Nucleus</keyword>
<dbReference type="SUPFAM" id="SSF56784">
    <property type="entry name" value="HAD-like"/>
    <property type="match status" value="1"/>
</dbReference>
<dbReference type="InterPro" id="IPR001357">
    <property type="entry name" value="BRCT_dom"/>
</dbReference>
<keyword evidence="11" id="KW-1185">Reference proteome</keyword>
<feature type="compositionally biased region" description="Acidic residues" evidence="7">
    <location>
        <begin position="742"/>
        <end position="751"/>
    </location>
</feature>
<dbReference type="InterPro" id="IPR004274">
    <property type="entry name" value="FCP1_dom"/>
</dbReference>
<dbReference type="GO" id="GO:0005634">
    <property type="term" value="C:nucleus"/>
    <property type="evidence" value="ECO:0007669"/>
    <property type="project" value="UniProtKB-SubCell"/>
</dbReference>
<dbReference type="InterPro" id="IPR023214">
    <property type="entry name" value="HAD_sf"/>
</dbReference>